<dbReference type="InterPro" id="IPR029000">
    <property type="entry name" value="Cyclophilin-like_dom_sf"/>
</dbReference>
<dbReference type="PANTHER" id="PTHR34698">
    <property type="entry name" value="5-OXOPROLINASE SUBUNIT B"/>
    <property type="match status" value="1"/>
</dbReference>
<protein>
    <submittedName>
        <fullName evidence="5">Allophanate hydrolase</fullName>
    </submittedName>
</protein>
<evidence type="ECO:0000256" key="1">
    <source>
        <dbReference type="ARBA" id="ARBA00022741"/>
    </source>
</evidence>
<evidence type="ECO:0000313" key="6">
    <source>
        <dbReference type="Proteomes" id="UP000652354"/>
    </source>
</evidence>
<dbReference type="Proteomes" id="UP000652354">
    <property type="component" value="Unassembled WGS sequence"/>
</dbReference>
<keyword evidence="1" id="KW-0547">Nucleotide-binding</keyword>
<keyword evidence="2 5" id="KW-0378">Hydrolase</keyword>
<dbReference type="GO" id="GO:0016787">
    <property type="term" value="F:hydrolase activity"/>
    <property type="evidence" value="ECO:0007669"/>
    <property type="project" value="UniProtKB-KW"/>
</dbReference>
<evidence type="ECO:0000256" key="3">
    <source>
        <dbReference type="ARBA" id="ARBA00022840"/>
    </source>
</evidence>
<dbReference type="Gene3D" id="2.40.100.10">
    <property type="entry name" value="Cyclophilin-like"/>
    <property type="match status" value="1"/>
</dbReference>
<dbReference type="RefSeq" id="WP_239066475.1">
    <property type="nucleotide sequence ID" value="NZ_BONR01000001.1"/>
</dbReference>
<keyword evidence="6" id="KW-1185">Reference proteome</keyword>
<organism evidence="5 6">
    <name type="scientific">Demequina activiva</name>
    <dbReference type="NCBI Taxonomy" id="1582364"/>
    <lineage>
        <taxon>Bacteria</taxon>
        <taxon>Bacillati</taxon>
        <taxon>Actinomycetota</taxon>
        <taxon>Actinomycetes</taxon>
        <taxon>Micrococcales</taxon>
        <taxon>Demequinaceae</taxon>
        <taxon>Demequina</taxon>
    </lineage>
</organism>
<comment type="caution">
    <text evidence="5">The sequence shown here is derived from an EMBL/GenBank/DDBJ whole genome shotgun (WGS) entry which is preliminary data.</text>
</comment>
<proteinExistence type="predicted"/>
<evidence type="ECO:0000256" key="2">
    <source>
        <dbReference type="ARBA" id="ARBA00022801"/>
    </source>
</evidence>
<evidence type="ECO:0000313" key="5">
    <source>
        <dbReference type="EMBL" id="GIG53918.1"/>
    </source>
</evidence>
<dbReference type="PANTHER" id="PTHR34698:SF2">
    <property type="entry name" value="5-OXOPROLINASE SUBUNIT B"/>
    <property type="match status" value="1"/>
</dbReference>
<gene>
    <name evidence="5" type="ORF">Dac01nite_06700</name>
</gene>
<keyword evidence="3" id="KW-0067">ATP-binding</keyword>
<reference evidence="5" key="1">
    <citation type="submission" date="2021-01" db="EMBL/GenBank/DDBJ databases">
        <title>Whole genome shotgun sequence of Demequina activiva NBRC 110675.</title>
        <authorList>
            <person name="Komaki H."/>
            <person name="Tamura T."/>
        </authorList>
    </citation>
    <scope>NUCLEOTIDE SEQUENCE</scope>
    <source>
        <strain evidence="5">NBRC 110675</strain>
    </source>
</reference>
<feature type="domain" description="Carboxyltransferase" evidence="4">
    <location>
        <begin position="11"/>
        <end position="200"/>
    </location>
</feature>
<dbReference type="EMBL" id="BONR01000001">
    <property type="protein sequence ID" value="GIG53918.1"/>
    <property type="molecule type" value="Genomic_DNA"/>
</dbReference>
<dbReference type="GO" id="GO:0005524">
    <property type="term" value="F:ATP binding"/>
    <property type="evidence" value="ECO:0007669"/>
    <property type="project" value="UniProtKB-KW"/>
</dbReference>
<dbReference type="Gene3D" id="3.30.1360.40">
    <property type="match status" value="1"/>
</dbReference>
<accession>A0A919Q3S4</accession>
<dbReference type="InterPro" id="IPR003833">
    <property type="entry name" value="CT_C_D"/>
</dbReference>
<dbReference type="SMART" id="SM00796">
    <property type="entry name" value="AHS1"/>
    <property type="match status" value="1"/>
</dbReference>
<dbReference type="SUPFAM" id="SSF50891">
    <property type="entry name" value="Cyclophilin-like"/>
    <property type="match status" value="1"/>
</dbReference>
<sequence>MRADGSTGPVTRVRRVGEHALLIEAASEADVAAITAAARERLEATDVVPAARSVLIDGIRGDAAAHASDIEAWSIGPTDAQSGPLVELPVVFDGEDLDHVARLWGASGEAVVAQMVGVEFAVAFCGFAPGFGYLTGLPPDLAVPRRADPRTRVPAGSVGLAGPYAGVYPRESPGGWQLLGRLAAAAPRLWDTHREPPALLAPGTRVRFVQVRA</sequence>
<dbReference type="Pfam" id="PF02682">
    <property type="entry name" value="CT_C_D"/>
    <property type="match status" value="1"/>
</dbReference>
<dbReference type="AlphaFoldDB" id="A0A919Q3S4"/>
<dbReference type="InterPro" id="IPR010016">
    <property type="entry name" value="PxpB"/>
</dbReference>
<name>A0A919Q3S4_9MICO</name>
<evidence type="ECO:0000259" key="4">
    <source>
        <dbReference type="SMART" id="SM00796"/>
    </source>
</evidence>